<dbReference type="OrthoDB" id="9806388at2"/>
<comment type="caution">
    <text evidence="7">The sequence shown here is derived from an EMBL/GenBank/DDBJ whole genome shotgun (WGS) entry which is preliminary data.</text>
</comment>
<keyword evidence="7" id="KW-0378">Hydrolase</keyword>
<dbReference type="Proteomes" id="UP000319280">
    <property type="component" value="Unassembled WGS sequence"/>
</dbReference>
<dbReference type="CDD" id="cd01092">
    <property type="entry name" value="APP-like"/>
    <property type="match status" value="1"/>
</dbReference>
<dbReference type="AlphaFoldDB" id="A0A549YEN9"/>
<dbReference type="InterPro" id="IPR050659">
    <property type="entry name" value="Peptidase_M24B"/>
</dbReference>
<feature type="domain" description="Creatinase N-terminal" evidence="5">
    <location>
        <begin position="8"/>
        <end position="139"/>
    </location>
</feature>
<comment type="cofactor">
    <cofactor evidence="1">
        <name>Mn(2+)</name>
        <dbReference type="ChEBI" id="CHEBI:29035"/>
    </cofactor>
</comment>
<evidence type="ECO:0000256" key="2">
    <source>
        <dbReference type="ARBA" id="ARBA00008766"/>
    </source>
</evidence>
<dbReference type="RefSeq" id="WP_138601862.1">
    <property type="nucleotide sequence ID" value="NZ_VCIA01000001.1"/>
</dbReference>
<reference evidence="6 8" key="1">
    <citation type="submission" date="2019-05" db="EMBL/GenBank/DDBJ databases">
        <title>Genomic analysis of Lentibacillus sp. NKC220-2.</title>
        <authorList>
            <person name="Oh Y.J."/>
        </authorList>
    </citation>
    <scope>NUCLEOTIDE SEQUENCE [LARGE SCALE GENOMIC DNA]</scope>
    <source>
        <strain evidence="6 8">NKC220-2</strain>
    </source>
</reference>
<dbReference type="InterPro" id="IPR029149">
    <property type="entry name" value="Creatin/AminoP/Spt16_N"/>
</dbReference>
<evidence type="ECO:0000313" key="9">
    <source>
        <dbReference type="Proteomes" id="UP000319280"/>
    </source>
</evidence>
<evidence type="ECO:0000313" key="6">
    <source>
        <dbReference type="EMBL" id="TMN21450.1"/>
    </source>
</evidence>
<accession>A0A549YEN9</accession>
<evidence type="ECO:0000259" key="4">
    <source>
        <dbReference type="Pfam" id="PF00557"/>
    </source>
</evidence>
<dbReference type="PANTHER" id="PTHR46112">
    <property type="entry name" value="AMINOPEPTIDASE"/>
    <property type="match status" value="1"/>
</dbReference>
<organism evidence="7 9">
    <name type="scientific">Lentibacillus cibarius</name>
    <dbReference type="NCBI Taxonomy" id="2583219"/>
    <lineage>
        <taxon>Bacteria</taxon>
        <taxon>Bacillati</taxon>
        <taxon>Bacillota</taxon>
        <taxon>Bacilli</taxon>
        <taxon>Bacillales</taxon>
        <taxon>Bacillaceae</taxon>
        <taxon>Lentibacillus</taxon>
    </lineage>
</organism>
<keyword evidence="7" id="KW-0031">Aminopeptidase</keyword>
<keyword evidence="7" id="KW-0645">Protease</keyword>
<dbReference type="InterPro" id="IPR000994">
    <property type="entry name" value="Pept_M24"/>
</dbReference>
<proteinExistence type="inferred from homology"/>
<dbReference type="EMBL" id="VCIA01000001">
    <property type="protein sequence ID" value="TMN21450.1"/>
    <property type="molecule type" value="Genomic_DNA"/>
</dbReference>
<dbReference type="GO" id="GO:0004177">
    <property type="term" value="F:aminopeptidase activity"/>
    <property type="evidence" value="ECO:0007669"/>
    <property type="project" value="UniProtKB-KW"/>
</dbReference>
<dbReference type="SUPFAM" id="SSF53092">
    <property type="entry name" value="Creatinase/prolidase N-terminal domain"/>
    <property type="match status" value="1"/>
</dbReference>
<dbReference type="SUPFAM" id="SSF55920">
    <property type="entry name" value="Creatinase/aminopeptidase"/>
    <property type="match status" value="1"/>
</dbReference>
<dbReference type="Gene3D" id="3.40.350.10">
    <property type="entry name" value="Creatinase/prolidase N-terminal domain"/>
    <property type="match status" value="1"/>
</dbReference>
<evidence type="ECO:0000256" key="3">
    <source>
        <dbReference type="ARBA" id="ARBA00023211"/>
    </source>
</evidence>
<dbReference type="Pfam" id="PF01321">
    <property type="entry name" value="Creatinase_N"/>
    <property type="match status" value="1"/>
</dbReference>
<evidence type="ECO:0000256" key="1">
    <source>
        <dbReference type="ARBA" id="ARBA00001936"/>
    </source>
</evidence>
<sequence>MTINYQSRLTALQNYLQEQSIDIAMITDPANVFYYTGFHSDPHERFLALVLDGRDQAFTLFVPALDKEIADNESYVKNIVPISDEEDPFSKLQMELGANVQYIGLEMKVVSMFRHQRLQDVFPDAGYTDIQPAINKQRLKKSRNEMDYLQEAVNIIEKVLAEGIKKVKVGMTEAELAAELEFLMKKLGAAGPSFSTIVLAGEKSALPHGTPGDRALQNGDFLLIDFGVITNAGYCSDITRTFIVGEATEEQRKIYDIVLKSNQAGIDAVQAGVPLKAFDIAARKVIDESGYGDYFNNRVGHGLGIEVHEEPSIHENNETIAENGLMFTIEPGIYLPDYGGVRIEDEVYINENGKAEVLTTFPKDLQILT</sequence>
<reference evidence="7 9" key="2">
    <citation type="submission" date="2019-07" db="EMBL/GenBank/DDBJ databases">
        <title>Genomic analysis of Lentibacillus sp. NKC851-2.</title>
        <authorList>
            <person name="Oh Y.J."/>
        </authorList>
    </citation>
    <scope>NUCLEOTIDE SEQUENCE [LARGE SCALE GENOMIC DNA]</scope>
    <source>
        <strain evidence="7 9">NKC851-2</strain>
    </source>
</reference>
<evidence type="ECO:0000313" key="7">
    <source>
        <dbReference type="EMBL" id="TRM10328.1"/>
    </source>
</evidence>
<dbReference type="InterPro" id="IPR000587">
    <property type="entry name" value="Creatinase_N"/>
</dbReference>
<dbReference type="InterPro" id="IPR036005">
    <property type="entry name" value="Creatinase/aminopeptidase-like"/>
</dbReference>
<dbReference type="Pfam" id="PF00557">
    <property type="entry name" value="Peptidase_M24"/>
    <property type="match status" value="1"/>
</dbReference>
<feature type="domain" description="Peptidase M24" evidence="4">
    <location>
        <begin position="148"/>
        <end position="351"/>
    </location>
</feature>
<dbReference type="Gene3D" id="3.90.230.10">
    <property type="entry name" value="Creatinase/methionine aminopeptidase superfamily"/>
    <property type="match status" value="1"/>
</dbReference>
<keyword evidence="9" id="KW-1185">Reference proteome</keyword>
<evidence type="ECO:0000259" key="5">
    <source>
        <dbReference type="Pfam" id="PF01321"/>
    </source>
</evidence>
<name>A0A549YEN9_9BACI</name>
<comment type="similarity">
    <text evidence="2">Belongs to the peptidase M24B family.</text>
</comment>
<dbReference type="PANTHER" id="PTHR46112:SF10">
    <property type="entry name" value="DIPEPTIDASE YKVY-RELATED"/>
    <property type="match status" value="1"/>
</dbReference>
<keyword evidence="3" id="KW-0464">Manganese</keyword>
<evidence type="ECO:0000313" key="8">
    <source>
        <dbReference type="Proteomes" id="UP000306980"/>
    </source>
</evidence>
<accession>A0A5S3QHS9</accession>
<protein>
    <submittedName>
        <fullName evidence="7">Aminopeptidase P family protein</fullName>
    </submittedName>
</protein>
<dbReference type="EMBL" id="VJMZ01000001">
    <property type="protein sequence ID" value="TRM10328.1"/>
    <property type="molecule type" value="Genomic_DNA"/>
</dbReference>
<dbReference type="Proteomes" id="UP000306980">
    <property type="component" value="Unassembled WGS sequence"/>
</dbReference>
<gene>
    <name evidence="6" type="ORF">FFL34_04490</name>
    <name evidence="7" type="ORF">FH966_00555</name>
</gene>